<dbReference type="AlphaFoldDB" id="A0A1F6F0J8"/>
<gene>
    <name evidence="1" type="ORF">A3A39_00570</name>
</gene>
<reference evidence="1 2" key="1">
    <citation type="journal article" date="2016" name="Nat. Commun.">
        <title>Thousands of microbial genomes shed light on interconnected biogeochemical processes in an aquifer system.</title>
        <authorList>
            <person name="Anantharaman K."/>
            <person name="Brown C.T."/>
            <person name="Hug L.A."/>
            <person name="Sharon I."/>
            <person name="Castelle C.J."/>
            <person name="Probst A.J."/>
            <person name="Thomas B.C."/>
            <person name="Singh A."/>
            <person name="Wilkins M.J."/>
            <person name="Karaoz U."/>
            <person name="Brodie E.L."/>
            <person name="Williams K.H."/>
            <person name="Hubbard S.S."/>
            <person name="Banfield J.F."/>
        </authorList>
    </citation>
    <scope>NUCLEOTIDE SEQUENCE [LARGE SCALE GENOMIC DNA]</scope>
</reference>
<evidence type="ECO:0000313" key="2">
    <source>
        <dbReference type="Proteomes" id="UP000177372"/>
    </source>
</evidence>
<proteinExistence type="predicted"/>
<organism evidence="1 2">
    <name type="scientific">Candidatus Kaiserbacteria bacterium RIFCSPLOWO2_01_FULL_54_13</name>
    <dbReference type="NCBI Taxonomy" id="1798512"/>
    <lineage>
        <taxon>Bacteria</taxon>
        <taxon>Candidatus Kaiseribacteriota</taxon>
    </lineage>
</organism>
<dbReference type="Proteomes" id="UP000177372">
    <property type="component" value="Unassembled WGS sequence"/>
</dbReference>
<name>A0A1F6F0J8_9BACT</name>
<evidence type="ECO:0000313" key="1">
    <source>
        <dbReference type="EMBL" id="OGG79388.1"/>
    </source>
</evidence>
<dbReference type="EMBL" id="MFLZ01000029">
    <property type="protein sequence ID" value="OGG79388.1"/>
    <property type="molecule type" value="Genomic_DNA"/>
</dbReference>
<protein>
    <submittedName>
        <fullName evidence="1">Uncharacterized protein</fullName>
    </submittedName>
</protein>
<comment type="caution">
    <text evidence="1">The sequence shown here is derived from an EMBL/GenBank/DDBJ whole genome shotgun (WGS) entry which is preliminary data.</text>
</comment>
<accession>A0A1F6F0J8</accession>
<sequence length="70" mass="7975">MAPVSFPVCDDIVERKDQRVLGDSYKELREPLGFFARGEADLRECKNPPSQHKYACALRADFFTLNLLEG</sequence>